<dbReference type="GO" id="GO:0008146">
    <property type="term" value="F:sulfotransferase activity"/>
    <property type="evidence" value="ECO:0007669"/>
    <property type="project" value="InterPro"/>
</dbReference>
<dbReference type="RefSeq" id="WP_091361919.1">
    <property type="nucleotide sequence ID" value="NZ_AP025284.1"/>
</dbReference>
<evidence type="ECO:0000256" key="2">
    <source>
        <dbReference type="ARBA" id="ARBA00022679"/>
    </source>
</evidence>
<dbReference type="STRING" id="355243.SAMN03080615_04103"/>
<evidence type="ECO:0000313" key="5">
    <source>
        <dbReference type="Proteomes" id="UP000198749"/>
    </source>
</evidence>
<organism evidence="4 5">
    <name type="scientific">Amphritea atlantica</name>
    <dbReference type="NCBI Taxonomy" id="355243"/>
    <lineage>
        <taxon>Bacteria</taxon>
        <taxon>Pseudomonadati</taxon>
        <taxon>Pseudomonadota</taxon>
        <taxon>Gammaproteobacteria</taxon>
        <taxon>Oceanospirillales</taxon>
        <taxon>Oceanospirillaceae</taxon>
        <taxon>Amphritea</taxon>
    </lineage>
</organism>
<dbReference type="Proteomes" id="UP000198749">
    <property type="component" value="Unassembled WGS sequence"/>
</dbReference>
<accession>A0A1H9LUU9</accession>
<reference evidence="5" key="1">
    <citation type="submission" date="2016-10" db="EMBL/GenBank/DDBJ databases">
        <authorList>
            <person name="Varghese N."/>
            <person name="Submissions S."/>
        </authorList>
    </citation>
    <scope>NUCLEOTIDE SEQUENCE [LARGE SCALE GENOMIC DNA]</scope>
    <source>
        <strain evidence="5">DSM 18887</strain>
    </source>
</reference>
<dbReference type="PANTHER" id="PTHR11783">
    <property type="entry name" value="SULFOTRANSFERASE SULT"/>
    <property type="match status" value="1"/>
</dbReference>
<evidence type="ECO:0000259" key="3">
    <source>
        <dbReference type="Pfam" id="PF00685"/>
    </source>
</evidence>
<comment type="similarity">
    <text evidence="1">Belongs to the sulfotransferase 1 family.</text>
</comment>
<dbReference type="EMBL" id="FOGB01000019">
    <property type="protein sequence ID" value="SER14945.1"/>
    <property type="molecule type" value="Genomic_DNA"/>
</dbReference>
<evidence type="ECO:0000256" key="1">
    <source>
        <dbReference type="ARBA" id="ARBA00005771"/>
    </source>
</evidence>
<dbReference type="AlphaFoldDB" id="A0A1H9LUU9"/>
<dbReference type="Gene3D" id="3.40.50.300">
    <property type="entry name" value="P-loop containing nucleotide triphosphate hydrolases"/>
    <property type="match status" value="1"/>
</dbReference>
<dbReference type="InterPro" id="IPR000863">
    <property type="entry name" value="Sulfotransferase_dom"/>
</dbReference>
<protein>
    <submittedName>
        <fullName evidence="4">Sulfotransferase domain-containing protein</fullName>
    </submittedName>
</protein>
<name>A0A1H9LUU9_9GAMM</name>
<dbReference type="OrthoDB" id="570215at2"/>
<dbReference type="InterPro" id="IPR027417">
    <property type="entry name" value="P-loop_NTPase"/>
</dbReference>
<evidence type="ECO:0000313" key="4">
    <source>
        <dbReference type="EMBL" id="SER14945.1"/>
    </source>
</evidence>
<dbReference type="Pfam" id="PF00685">
    <property type="entry name" value="Sulfotransfer_1"/>
    <property type="match status" value="1"/>
</dbReference>
<dbReference type="SUPFAM" id="SSF52540">
    <property type="entry name" value="P-loop containing nucleoside triphosphate hydrolases"/>
    <property type="match status" value="1"/>
</dbReference>
<feature type="domain" description="Sulfotransferase" evidence="3">
    <location>
        <begin position="31"/>
        <end position="275"/>
    </location>
</feature>
<gene>
    <name evidence="4" type="ORF">SAMN03080615_04103</name>
</gene>
<keyword evidence="5" id="KW-1185">Reference proteome</keyword>
<sequence length="287" mass="32708">MDYQAIERVRLNLRDLYFKGRSAFGGSGDYVLCNSFPKSGTHLLSQILTECANVEYWDDIVSVQSLSGVMNTRSHIKSKVLSFPKGCLVKSHLSYDLELSSFLDSVCSAQFFIYRDPRDIVVSHANWVINEPRIFLHKYYKESLCTFDKCLEASIQGVSIGDSFGMNISNPSLGVDFSRWLPWLEKSNVYSIRFEDIVGERGDGDENKRLDIIADIFRNLNLDLPDDYIEKFSSNNLDPSKSHTYRKGRKGGLGGWSEAFTPKHKELFKSVAGDLLIKLGYETDYNW</sequence>
<keyword evidence="2 4" id="KW-0808">Transferase</keyword>
<proteinExistence type="inferred from homology"/>